<name>A0A2H4J209_9CAUD</name>
<accession>A0A2H4J209</accession>
<evidence type="ECO:0000313" key="1">
    <source>
        <dbReference type="EMBL" id="ASN69092.1"/>
    </source>
</evidence>
<protein>
    <submittedName>
        <fullName evidence="1">Uncharacterized protein</fullName>
    </submittedName>
</protein>
<gene>
    <name evidence="1" type="ORF">3S9_51</name>
</gene>
<organism evidence="1">
    <name type="scientific">uncultured Caudovirales phage</name>
    <dbReference type="NCBI Taxonomy" id="2100421"/>
    <lineage>
        <taxon>Viruses</taxon>
        <taxon>Duplodnaviria</taxon>
        <taxon>Heunggongvirae</taxon>
        <taxon>Uroviricota</taxon>
        <taxon>Caudoviricetes</taxon>
        <taxon>Peduoviridae</taxon>
        <taxon>Maltschvirus</taxon>
        <taxon>Maltschvirus maltsch</taxon>
    </lineage>
</organism>
<proteinExistence type="predicted"/>
<dbReference type="EMBL" id="MF417885">
    <property type="protein sequence ID" value="ASN69092.1"/>
    <property type="molecule type" value="Genomic_DNA"/>
</dbReference>
<reference evidence="1" key="1">
    <citation type="submission" date="2017-06" db="EMBL/GenBank/DDBJ databases">
        <title>Novel phages from South African skin metaviromes.</title>
        <authorList>
            <person name="van Zyl L.J."/>
            <person name="Abrahams Y."/>
            <person name="Stander E.A."/>
            <person name="Kirby B.M."/>
            <person name="Clavaud C."/>
            <person name="Farcet C."/>
            <person name="Breton L."/>
            <person name="Trindade M.I."/>
        </authorList>
    </citation>
    <scope>NUCLEOTIDE SEQUENCE</scope>
</reference>
<sequence>MEHREETIEVEAKLKVRVKYPVWINNRITTEEERERILDLIAKDPEKELMHEDLELIELIEVE</sequence>